<dbReference type="InterPro" id="IPR005913">
    <property type="entry name" value="dTDP_dehydrorham_reduct"/>
</dbReference>
<comment type="subunit">
    <text evidence="6">Heterotrimer; composed of a catalytic MAT2A homodimer that binds one regulatory MAT2B chain. Heterohexamer; composed of a central, catalytic MAT2A homotetramer flanked on either side by a regulatory MAT2B chain. NADP binding increases the affinity for MAT2A.</text>
</comment>
<evidence type="ECO:0000259" key="7">
    <source>
        <dbReference type="Pfam" id="PF04321"/>
    </source>
</evidence>
<keyword evidence="9" id="KW-1185">Reference proteome</keyword>
<evidence type="ECO:0000256" key="4">
    <source>
        <dbReference type="ARBA" id="ARBA00029977"/>
    </source>
</evidence>
<dbReference type="UniPathway" id="UPA00315">
    <property type="reaction ID" value="UER00080"/>
</dbReference>
<dbReference type="SUPFAM" id="SSF51735">
    <property type="entry name" value="NAD(P)-binding Rossmann-fold domains"/>
    <property type="match status" value="1"/>
</dbReference>
<evidence type="ECO:0000313" key="8">
    <source>
        <dbReference type="EMBL" id="VVC36205.1"/>
    </source>
</evidence>
<protein>
    <recommendedName>
        <fullName evidence="3">Methionine adenosyltransferase 2 subunit beta</fullName>
    </recommendedName>
    <alternativeName>
        <fullName evidence="4">Methionine adenosyltransferase II beta</fullName>
    </alternativeName>
</protein>
<dbReference type="GO" id="GO:0048269">
    <property type="term" value="C:methionine adenosyltransferase complex"/>
    <property type="evidence" value="ECO:0007669"/>
    <property type="project" value="TreeGrafter"/>
</dbReference>
<reference evidence="8 9" key="1">
    <citation type="submission" date="2019-08" db="EMBL/GenBank/DDBJ databases">
        <authorList>
            <person name="Alioto T."/>
            <person name="Alioto T."/>
            <person name="Gomez Garrido J."/>
        </authorList>
    </citation>
    <scope>NUCLEOTIDE SEQUENCE [LARGE SCALE GENOMIC DNA]</scope>
</reference>
<gene>
    <name evidence="8" type="ORF">CINCED_3A007342</name>
</gene>
<dbReference type="OrthoDB" id="6235964at2759"/>
<evidence type="ECO:0000256" key="6">
    <source>
        <dbReference type="ARBA" id="ARBA00046786"/>
    </source>
</evidence>
<feature type="domain" description="RmlD-like substrate binding" evidence="7">
    <location>
        <begin position="1"/>
        <end position="296"/>
    </location>
</feature>
<comment type="similarity">
    <text evidence="2">Belongs to the dTDP-4-dehydrorhamnose reductase family. MAT2B subfamily.</text>
</comment>
<dbReference type="Gene3D" id="3.40.50.720">
    <property type="entry name" value="NAD(P)-binding Rossmann-like Domain"/>
    <property type="match status" value="1"/>
</dbReference>
<dbReference type="GO" id="GO:0048270">
    <property type="term" value="F:methionine adenosyltransferase regulator activity"/>
    <property type="evidence" value="ECO:0007669"/>
    <property type="project" value="TreeGrafter"/>
</dbReference>
<dbReference type="InterPro" id="IPR036291">
    <property type="entry name" value="NAD(P)-bd_dom_sf"/>
</dbReference>
<dbReference type="CDD" id="cd05254">
    <property type="entry name" value="dTDP_HR_like_SDR_e"/>
    <property type="match status" value="1"/>
</dbReference>
<evidence type="ECO:0000256" key="2">
    <source>
        <dbReference type="ARBA" id="ARBA00008656"/>
    </source>
</evidence>
<dbReference type="AlphaFoldDB" id="A0A5E4MV94"/>
<sequence>MKIFLTGASGLLGRSIYERFLNESDWTVCGISFKRTKPGLTKLNLLEKDAVTNLLNSVRPDVIVHCAAERFPDKVESDPQAAYDLNVGVSTHLANVANKLNVPLLYISTDYVFNGDNSPYKETDEPTPINEYGRLKLLGEKSILDANLENIILRIPVLYGPVESLEESAITYLLIGLQKCQNSNELFKVSNYELRNPSSVNDIANIVFKLVEKKIKLNKEIRGIYQWCGSETFTKYDIVAKMAHMFGFNMDHVVPVTEQSGVKRPFNTLLDVSRINQLGIGTHTNFEDGIKSVLSNWVNK</sequence>
<dbReference type="Pfam" id="PF04321">
    <property type="entry name" value="RmlD_sub_bind"/>
    <property type="match status" value="1"/>
</dbReference>
<evidence type="ECO:0000256" key="5">
    <source>
        <dbReference type="ARBA" id="ARBA00045998"/>
    </source>
</evidence>
<proteinExistence type="inferred from homology"/>
<dbReference type="PANTHER" id="PTHR10491:SF4">
    <property type="entry name" value="METHIONINE ADENOSYLTRANSFERASE 2 SUBUNIT BETA"/>
    <property type="match status" value="1"/>
</dbReference>
<evidence type="ECO:0000313" key="9">
    <source>
        <dbReference type="Proteomes" id="UP000325440"/>
    </source>
</evidence>
<comment type="pathway">
    <text evidence="1">Amino-acid biosynthesis; S-adenosyl-L-methionine biosynthesis; S-adenosyl-L-methionine from L-methionine: step 1/1.</text>
</comment>
<evidence type="ECO:0000256" key="1">
    <source>
        <dbReference type="ARBA" id="ARBA00005224"/>
    </source>
</evidence>
<accession>A0A5E4MV94</accession>
<comment type="function">
    <text evidence="5">Regulatory subunit of S-adenosylmethionine synthetase 2, an enzyme that catalyzes the formation of S-adenosylmethionine from methionine and ATP. Regulates MAT2A catalytic activity by changing its kinetic properties, increasing its affinity for L-methionine. Can bind NADP (in vitro).</text>
</comment>
<organism evidence="8 9">
    <name type="scientific">Cinara cedri</name>
    <dbReference type="NCBI Taxonomy" id="506608"/>
    <lineage>
        <taxon>Eukaryota</taxon>
        <taxon>Metazoa</taxon>
        <taxon>Ecdysozoa</taxon>
        <taxon>Arthropoda</taxon>
        <taxon>Hexapoda</taxon>
        <taxon>Insecta</taxon>
        <taxon>Pterygota</taxon>
        <taxon>Neoptera</taxon>
        <taxon>Paraneoptera</taxon>
        <taxon>Hemiptera</taxon>
        <taxon>Sternorrhyncha</taxon>
        <taxon>Aphidomorpha</taxon>
        <taxon>Aphidoidea</taxon>
        <taxon>Aphididae</taxon>
        <taxon>Lachninae</taxon>
        <taxon>Cinara</taxon>
    </lineage>
</organism>
<dbReference type="GO" id="GO:0006556">
    <property type="term" value="P:S-adenosylmethionine biosynthetic process"/>
    <property type="evidence" value="ECO:0007669"/>
    <property type="project" value="UniProtKB-UniPathway"/>
</dbReference>
<evidence type="ECO:0000256" key="3">
    <source>
        <dbReference type="ARBA" id="ARBA00021596"/>
    </source>
</evidence>
<dbReference type="EMBL" id="CABPRJ010001431">
    <property type="protein sequence ID" value="VVC36205.1"/>
    <property type="molecule type" value="Genomic_DNA"/>
</dbReference>
<dbReference type="InterPro" id="IPR029903">
    <property type="entry name" value="RmlD-like-bd"/>
</dbReference>
<dbReference type="PANTHER" id="PTHR10491">
    <property type="entry name" value="DTDP-4-DEHYDRORHAMNOSE REDUCTASE"/>
    <property type="match status" value="1"/>
</dbReference>
<name>A0A5E4MV94_9HEMI</name>
<dbReference type="Proteomes" id="UP000325440">
    <property type="component" value="Unassembled WGS sequence"/>
</dbReference>